<dbReference type="InterPro" id="IPR013783">
    <property type="entry name" value="Ig-like_fold"/>
</dbReference>
<evidence type="ECO:0000256" key="2">
    <source>
        <dbReference type="ARBA" id="ARBA00022771"/>
    </source>
</evidence>
<dbReference type="SUPFAM" id="SSF49599">
    <property type="entry name" value="TRAF domain-like"/>
    <property type="match status" value="1"/>
</dbReference>
<feature type="domain" description="ZZ-type" evidence="7">
    <location>
        <begin position="195"/>
        <end position="245"/>
    </location>
</feature>
<evidence type="ECO:0000256" key="3">
    <source>
        <dbReference type="ARBA" id="ARBA00022833"/>
    </source>
</evidence>
<dbReference type="Proteomes" id="UP001162131">
    <property type="component" value="Unassembled WGS sequence"/>
</dbReference>
<evidence type="ECO:0000259" key="7">
    <source>
        <dbReference type="PROSITE" id="PS50135"/>
    </source>
</evidence>
<dbReference type="PANTHER" id="PTHR20930">
    <property type="entry name" value="OVARIAN CARCINOMA ANTIGEN CA125-RELATED"/>
    <property type="match status" value="1"/>
</dbReference>
<dbReference type="InterPro" id="IPR000433">
    <property type="entry name" value="Znf_ZZ"/>
</dbReference>
<accession>A0AAU9JUI8</accession>
<organism evidence="9 10">
    <name type="scientific">Blepharisma stoltei</name>
    <dbReference type="NCBI Taxonomy" id="1481888"/>
    <lineage>
        <taxon>Eukaryota</taxon>
        <taxon>Sar</taxon>
        <taxon>Alveolata</taxon>
        <taxon>Ciliophora</taxon>
        <taxon>Postciliodesmatophora</taxon>
        <taxon>Heterotrichea</taxon>
        <taxon>Heterotrichida</taxon>
        <taxon>Blepharismidae</taxon>
        <taxon>Blepharisma</taxon>
    </lineage>
</organism>
<dbReference type="PROSITE" id="PS50089">
    <property type="entry name" value="ZF_RING_2"/>
    <property type="match status" value="1"/>
</dbReference>
<evidence type="ECO:0000313" key="9">
    <source>
        <dbReference type="EMBL" id="CAG9328208.1"/>
    </source>
</evidence>
<protein>
    <submittedName>
        <fullName evidence="9">Uncharacterized protein</fullName>
    </submittedName>
</protein>
<dbReference type="Gene3D" id="3.30.40.10">
    <property type="entry name" value="Zinc/RING finger domain, C3HC4 (zinc finger)"/>
    <property type="match status" value="2"/>
</dbReference>
<evidence type="ECO:0000256" key="5">
    <source>
        <dbReference type="PROSITE-ProRule" id="PRU00228"/>
    </source>
</evidence>
<evidence type="ECO:0000313" key="10">
    <source>
        <dbReference type="Proteomes" id="UP001162131"/>
    </source>
</evidence>
<keyword evidence="3 4" id="KW-0862">Zinc</keyword>
<keyword evidence="2 5" id="KW-0863">Zinc-finger</keyword>
<dbReference type="InterPro" id="IPR001841">
    <property type="entry name" value="Znf_RING"/>
</dbReference>
<dbReference type="InterPro" id="IPR043145">
    <property type="entry name" value="Znf_ZZ_sf"/>
</dbReference>
<dbReference type="PROSITE" id="PS50135">
    <property type="entry name" value="ZF_ZZ_2"/>
    <property type="match status" value="2"/>
</dbReference>
<feature type="domain" description="RING-type" evidence="6">
    <location>
        <begin position="18"/>
        <end position="54"/>
    </location>
</feature>
<evidence type="ECO:0000256" key="1">
    <source>
        <dbReference type="ARBA" id="ARBA00022723"/>
    </source>
</evidence>
<dbReference type="GO" id="GO:0008270">
    <property type="term" value="F:zinc ion binding"/>
    <property type="evidence" value="ECO:0007669"/>
    <property type="project" value="UniProtKB-KW"/>
</dbReference>
<dbReference type="Gene3D" id="3.30.60.90">
    <property type="match status" value="2"/>
</dbReference>
<sequence>MGYAIERFVDPVNPELFCSMCREVLKDPLECSSCQSSFCASCTEEWKKKNSVCPNSCNLNFQRAHKFLRQVLGLLKLKCKNSEAGCQIVTTLDLISKHEALECPYTLVQCKYPGCNAQFFRSEAENHDKTCEQKIITCNECGEEFSYKIAEQHSCIHVMVQVVQDIKLLSTQSTKMIKELQESDLITKKNWKLRHENVRCNACQKDPIEGTRNTCLECPDFNLCSTCKAESKHDHRFIQLSENGKHEYVTCDGCFASPIPGIRWKCKVCDNFDFCHRCKFGAPHPNHEFLALAPYFVDAIPLPPDKLGYRPGEIFSRKWTVFNNGVETIKNMTFICIHGETCTENRELSFGNVEIPAKQSRVLKVDQKITLEIPGIYTSLWRLATSDRLSTFGPDFIIQLSIVN</sequence>
<dbReference type="EMBL" id="CAJZBQ010000045">
    <property type="protein sequence ID" value="CAG9328208.1"/>
    <property type="molecule type" value="Genomic_DNA"/>
</dbReference>
<dbReference type="Pfam" id="PF00569">
    <property type="entry name" value="ZZ"/>
    <property type="match status" value="2"/>
</dbReference>
<dbReference type="InterPro" id="IPR013083">
    <property type="entry name" value="Znf_RING/FYVE/PHD"/>
</dbReference>
<dbReference type="SUPFAM" id="SSF57850">
    <property type="entry name" value="RING/U-box"/>
    <property type="match status" value="3"/>
</dbReference>
<name>A0AAU9JUI8_9CILI</name>
<dbReference type="PANTHER" id="PTHR20930:SF0">
    <property type="entry name" value="PROTEIN ILRUN"/>
    <property type="match status" value="1"/>
</dbReference>
<feature type="domain" description="TRAF-type" evidence="8">
    <location>
        <begin position="98"/>
        <end position="146"/>
    </location>
</feature>
<comment type="caution">
    <text evidence="9">The sequence shown here is derived from an EMBL/GenBank/DDBJ whole genome shotgun (WGS) entry which is preliminary data.</text>
</comment>
<evidence type="ECO:0000256" key="4">
    <source>
        <dbReference type="PROSITE-ProRule" id="PRU00207"/>
    </source>
</evidence>
<dbReference type="Gene3D" id="2.60.40.10">
    <property type="entry name" value="Immunoglobulins"/>
    <property type="match status" value="1"/>
</dbReference>
<evidence type="ECO:0000259" key="8">
    <source>
        <dbReference type="PROSITE" id="PS50145"/>
    </source>
</evidence>
<dbReference type="PROSITE" id="PS01357">
    <property type="entry name" value="ZF_ZZ_1"/>
    <property type="match status" value="1"/>
</dbReference>
<feature type="domain" description="ZZ-type" evidence="7">
    <location>
        <begin position="246"/>
        <end position="297"/>
    </location>
</feature>
<dbReference type="PROSITE" id="PS50145">
    <property type="entry name" value="ZF_TRAF"/>
    <property type="match status" value="1"/>
</dbReference>
<dbReference type="SMART" id="SM00291">
    <property type="entry name" value="ZnF_ZZ"/>
    <property type="match status" value="2"/>
</dbReference>
<evidence type="ECO:0000259" key="6">
    <source>
        <dbReference type="PROSITE" id="PS50089"/>
    </source>
</evidence>
<gene>
    <name evidence="9" type="ORF">BSTOLATCC_MIC45663</name>
</gene>
<feature type="zinc finger region" description="TRAF-type" evidence="4">
    <location>
        <begin position="98"/>
        <end position="146"/>
    </location>
</feature>
<dbReference type="AlphaFoldDB" id="A0AAU9JUI8"/>
<dbReference type="InterPro" id="IPR001293">
    <property type="entry name" value="Znf_TRAF"/>
</dbReference>
<keyword evidence="1 4" id="KW-0479">Metal-binding</keyword>
<proteinExistence type="predicted"/>
<reference evidence="9" key="1">
    <citation type="submission" date="2021-09" db="EMBL/GenBank/DDBJ databases">
        <authorList>
            <consortium name="AG Swart"/>
            <person name="Singh M."/>
            <person name="Singh A."/>
            <person name="Seah K."/>
            <person name="Emmerich C."/>
        </authorList>
    </citation>
    <scope>NUCLEOTIDE SEQUENCE</scope>
    <source>
        <strain evidence="9">ATCC30299</strain>
    </source>
</reference>
<keyword evidence="10" id="KW-1185">Reference proteome</keyword>